<evidence type="ECO:0000313" key="4">
    <source>
        <dbReference type="Proteomes" id="UP000509594"/>
    </source>
</evidence>
<proteinExistence type="inferred from homology"/>
<dbReference type="InterPro" id="IPR050525">
    <property type="entry name" value="ECM_Assembly_Org"/>
</dbReference>
<dbReference type="InterPro" id="IPR036465">
    <property type="entry name" value="vWFA_dom_sf"/>
</dbReference>
<evidence type="ECO:0000313" key="3">
    <source>
        <dbReference type="EMBL" id="QLC48791.1"/>
    </source>
</evidence>
<comment type="similarity">
    <text evidence="1">Belongs to the intimin/invasin family.</text>
</comment>
<organism evidence="3 4">
    <name type="scientific">Methanolobus zinderi</name>
    <dbReference type="NCBI Taxonomy" id="536044"/>
    <lineage>
        <taxon>Archaea</taxon>
        <taxon>Methanobacteriati</taxon>
        <taxon>Methanobacteriota</taxon>
        <taxon>Stenosarchaea group</taxon>
        <taxon>Methanomicrobia</taxon>
        <taxon>Methanosarcinales</taxon>
        <taxon>Methanosarcinaceae</taxon>
        <taxon>Methanolobus</taxon>
    </lineage>
</organism>
<dbReference type="InterPro" id="IPR008964">
    <property type="entry name" value="Invasin/intimin_cell_adhesion"/>
</dbReference>
<dbReference type="RefSeq" id="WP_176963854.1">
    <property type="nucleotide sequence ID" value="NZ_CP058215.1"/>
</dbReference>
<dbReference type="SMART" id="SM00327">
    <property type="entry name" value="VWA"/>
    <property type="match status" value="2"/>
</dbReference>
<dbReference type="KEGG" id="mzi:HWN40_00110"/>
<dbReference type="PANTHER" id="PTHR24020">
    <property type="entry name" value="COLLAGEN ALPHA"/>
    <property type="match status" value="1"/>
</dbReference>
<name>A0A7D5E6L4_9EURY</name>
<sequence>MKGPGRLILTFILLLTLSFTAYALDMEFLTRDVQSSVGNSVNLSVSIMYDNGTPVNDSRVNFTTDLGILNQESVLSDSSGIAEVSLNSSTAGTAHINASSGGTYNLTNITFYPLSADSILVDADKYENVAGSITNITFTPVDVFDNTNCSEKINLDIAVSDYSGSPALNPVFTINYDKITTLEISRDENGDAYWNVSEVGSSPESDCAFLSVNSTISGNITITSTTGSASNYTELVILPGEPDRITAVYNDECTVNTSHNMYVRVYDRYANPTPEVDLTFSVTSPENTVYNSPVEYSSASLEYYSGITDASGKLSNTFTTDKRAGSNIITISVVSTSLTGNITIQGLADEIHRFFLTYTPEYALSNNQDTYTLSARPVDQFMNPILPLTTPIKEQVRFTTDSGSSVLVPLNSQGRANTIVGPTPYIESLSVSATYRNESGYTSFTNNTTLYFTAGPLEMIDIYSVPNAVLSRELSGNHESSIVLVALDEWGHSLPNVHVTFNNSNATVGTLTINEINSTHINATTDSEGRIYGTFTGNVSGNTTITAASEDVNSSTNISVKAEPFMSVNLNVQPTSVTSGSLINVTTIISIEGELPIVRPAASAMLVLDRSGSMDPDYYAGTPLDVVLVIDRSGSMSGTPIEDARNAAKEFTDNLVSNSEAGVVSFASSSGVDKDMTLLNSYDNKAAVKSAIDSIDDDGMTAMGEGMADANDLLINHGRSDTRKVMIVLTDGETNSGDDRDGEDAIAFANANGVTIYTIGLGSSLDEALLRHIASETGGTYYNAPDSSDLREIYNTIAQELSDYDISDVEYGVEGFTPYDYTFQESLGTPSSIEGITLRFEGYDLDTVFDAGSAYGGSSAGECLIQINGNNFELIPSYDTGINEQWDDYEYDISAYVQPGINTITFYDYHDYETGSNWNNRVRNVEVFWNGTKIASHSDDTELYAGGYDCSVNLVEPFETDIFINETINDLKVQLDWEDAAEDFYLQLTSPSGKMYGLNKDTTGYYPNGDTSEYIWIQPLSYLYPDDDSDTVETGYWTITVMGTSTDDFTITTFIDKKSAAKLSSHAFMSSFDESRGDKAGLALYSFEDVVESNNQTSYLLDDSSWVGYFTAGTDGFHTFNITWDDTSSIDAYLYDGIEVLDSSGGTGACEVSHLLSEGKTYHLEVVKGAGTLTDTRFTINVSTSEPDSFMTAYYDSSGGGGTPKYRVWDGLEWSTERSANYVGGSPYYVVLESSPLNSEIIMATADSNNDVNVQVWDSSSWGSVNQLSGHLYSYEQRGFDLKYEQVSGDAIVAYMDTDIDDATPRYRVWDGNSWSPDNSVDDSNSGAGDTGWIRLEANPYSDEMVLVTLDNERDLRAQVWDGDSWGNVNSVTNSASAIREGWGWFSSYSVYQCFDVAYEQTTGRAMVVWADSDGHVNYCIWDGNSWSSEYTIFDLSDDICWIKTASDPNTDNILLATQDNGDNIHIAVWDGSTWSGPTQIENNVYEYERRSVDVAFEQSSGEGVVVWGDSSSTPKYRTWDGFSWSDESSASDLGGNGYTRWVQLTPDPESNDIFLMTSDGNYDLNIQKWDGFSWSIVTELETSSTRYYECFDMVFNELAGDPEITSVSWNQWTASVTSTLENDSLSHLENAIGTMTADGLTSIDEGMYAANNELSSVDGNSTMVIMTDGLDNAGYHSLLEEAHRAKENNTIIYTVGFGNDESEVDPVLAEVAEITGGEYYFAPNSSVLKDIFQGIAMQITNFSAGGPVLSVHVPYNYITPLSVAKATYIPGSSNSTTGNATLFVAPTAPATGNAEPTITTSGTRSALEWQMPTMGSGDKWGIWYQMRVDGAGYVPIIMPSSTVTYTDLDGENVTVYVPASGSASLGGNVAGVLTYALGSLEMVPDDHLVLIDNSSRITLTVEDVTGNSSFAYVILETDLGYFNNYQNPVNITVVGSDTVDFSSAIAGKAHITARAYNINNVSDMLTAKDMLVVRPKGMITIS</sequence>
<dbReference type="CDD" id="cd00198">
    <property type="entry name" value="vWFA"/>
    <property type="match status" value="1"/>
</dbReference>
<dbReference type="PROSITE" id="PS50234">
    <property type="entry name" value="VWFA"/>
    <property type="match status" value="2"/>
</dbReference>
<reference evidence="3 4" key="1">
    <citation type="submission" date="2020-06" db="EMBL/GenBank/DDBJ databases">
        <title>Methanolobus halotolerans sp. nov., isolated from a saline lake Tus in Siberia.</title>
        <authorList>
            <person name="Shen Y."/>
            <person name="Chen S.-C."/>
            <person name="Lai M.-C."/>
            <person name="Huang H.-H."/>
            <person name="Chiu H.-H."/>
            <person name="Tang S.-L."/>
            <person name="Rogozin D.Y."/>
            <person name="Degermendzhy A.G."/>
        </authorList>
    </citation>
    <scope>NUCLEOTIDE SEQUENCE [LARGE SCALE GENOMIC DNA]</scope>
    <source>
        <strain evidence="3 4">DSM 21339</strain>
    </source>
</reference>
<dbReference type="SMART" id="SM00634">
    <property type="entry name" value="BID_1"/>
    <property type="match status" value="2"/>
</dbReference>
<dbReference type="PANTHER" id="PTHR24020:SF84">
    <property type="entry name" value="VWFA DOMAIN-CONTAINING PROTEIN"/>
    <property type="match status" value="1"/>
</dbReference>
<feature type="domain" description="VWFA" evidence="2">
    <location>
        <begin position="625"/>
        <end position="797"/>
    </location>
</feature>
<dbReference type="SUPFAM" id="SSF49373">
    <property type="entry name" value="Invasin/intimin cell-adhesion fragments"/>
    <property type="match status" value="2"/>
</dbReference>
<dbReference type="OrthoDB" id="3296at2157"/>
<dbReference type="InterPro" id="IPR003344">
    <property type="entry name" value="Big_1_dom"/>
</dbReference>
<dbReference type="InterPro" id="IPR013783">
    <property type="entry name" value="Ig-like_fold"/>
</dbReference>
<dbReference type="InterPro" id="IPR002035">
    <property type="entry name" value="VWF_A"/>
</dbReference>
<protein>
    <submittedName>
        <fullName evidence="3">VWA domain-containing protein</fullName>
    </submittedName>
</protein>
<dbReference type="SUPFAM" id="SSF89372">
    <property type="entry name" value="Fucose-specific lectin"/>
    <property type="match status" value="1"/>
</dbReference>
<evidence type="ECO:0000256" key="1">
    <source>
        <dbReference type="ARBA" id="ARBA00010116"/>
    </source>
</evidence>
<dbReference type="Gene3D" id="2.60.40.10">
    <property type="entry name" value="Immunoglobulins"/>
    <property type="match status" value="3"/>
</dbReference>
<dbReference type="Proteomes" id="UP000509594">
    <property type="component" value="Chromosome"/>
</dbReference>
<dbReference type="GeneID" id="55820031"/>
<dbReference type="EMBL" id="CP058215">
    <property type="protein sequence ID" value="QLC48791.1"/>
    <property type="molecule type" value="Genomic_DNA"/>
</dbReference>
<dbReference type="Pfam" id="PF00092">
    <property type="entry name" value="VWA"/>
    <property type="match status" value="2"/>
</dbReference>
<gene>
    <name evidence="3" type="ORF">HWN40_00110</name>
</gene>
<feature type="domain" description="VWFA" evidence="2">
    <location>
        <begin position="1552"/>
        <end position="1736"/>
    </location>
</feature>
<dbReference type="SUPFAM" id="SSF53300">
    <property type="entry name" value="vWA-like"/>
    <property type="match status" value="2"/>
</dbReference>
<evidence type="ECO:0000259" key="2">
    <source>
        <dbReference type="PROSITE" id="PS50234"/>
    </source>
</evidence>
<dbReference type="Gene3D" id="3.40.50.410">
    <property type="entry name" value="von Willebrand factor, type A domain"/>
    <property type="match status" value="2"/>
</dbReference>
<dbReference type="Gene3D" id="2.120.10.70">
    <property type="entry name" value="Fucose-specific lectin"/>
    <property type="match status" value="1"/>
</dbReference>
<keyword evidence="4" id="KW-1185">Reference proteome</keyword>
<accession>A0A7D5E6L4</accession>